<sequence length="221" mass="24376">MADFTAYFQILRANEGGYCNRPDDSGGETYRGIARKKNPQWNGWALVDATKARLYGRGLVPATDWLPLSHTLEADPAIGDRVLAFYKPQYWDTLGLDQLTSQSVADQIADHGVNAGVGRAARMVQQLLNTEFGCSLPTNGQQIPQTVAALNAVDARTFYGHFVAMRQAFYHYLAASLAPAPGPELAAWYQFFAVDLGLPRNPNLNHDLDSWLSRTQVPFTA</sequence>
<dbReference type="AlphaFoldDB" id="A0A1M6I2T2"/>
<dbReference type="Pfam" id="PF05838">
    <property type="entry name" value="Glyco_hydro_108"/>
    <property type="match status" value="1"/>
</dbReference>
<keyword evidence="2" id="KW-0378">Hydrolase</keyword>
<dbReference type="SUPFAM" id="SSF53955">
    <property type="entry name" value="Lysozyme-like"/>
    <property type="match status" value="1"/>
</dbReference>
<evidence type="ECO:0000313" key="2">
    <source>
        <dbReference type="EMBL" id="SHJ28762.1"/>
    </source>
</evidence>
<dbReference type="OrthoDB" id="672438at2"/>
<proteinExistence type="predicted"/>
<dbReference type="InterPro" id="IPR008565">
    <property type="entry name" value="TtsA-like_GH18_dom"/>
</dbReference>
<dbReference type="InterPro" id="IPR023346">
    <property type="entry name" value="Lysozyme-like_dom_sf"/>
</dbReference>
<dbReference type="EMBL" id="FQYN01000005">
    <property type="protein sequence ID" value="SHJ28762.1"/>
    <property type="molecule type" value="Genomic_DNA"/>
</dbReference>
<evidence type="ECO:0000259" key="1">
    <source>
        <dbReference type="Pfam" id="PF05838"/>
    </source>
</evidence>
<protein>
    <submittedName>
        <fullName evidence="2">Glycosyl hydrolase 108</fullName>
    </submittedName>
</protein>
<accession>A0A1M6I2T2</accession>
<dbReference type="STRING" id="1121955.SAMN02745146_2767"/>
<dbReference type="Proteomes" id="UP000184418">
    <property type="component" value="Unassembled WGS sequence"/>
</dbReference>
<dbReference type="RefSeq" id="WP_073110334.1">
    <property type="nucleotide sequence ID" value="NZ_FQYN01000005.1"/>
</dbReference>
<name>A0A1M6I2T2_9BACT</name>
<dbReference type="GO" id="GO:0016787">
    <property type="term" value="F:hydrolase activity"/>
    <property type="evidence" value="ECO:0007669"/>
    <property type="project" value="UniProtKB-KW"/>
</dbReference>
<reference evidence="2 3" key="1">
    <citation type="submission" date="2016-11" db="EMBL/GenBank/DDBJ databases">
        <authorList>
            <person name="Jaros S."/>
            <person name="Januszkiewicz K."/>
            <person name="Wedrychowicz H."/>
        </authorList>
    </citation>
    <scope>NUCLEOTIDE SEQUENCE [LARGE SCALE GENOMIC DNA]</scope>
    <source>
        <strain evidence="2 3">DSM 21074</strain>
    </source>
</reference>
<organism evidence="2 3">
    <name type="scientific">Hymenobacter daecheongensis DSM 21074</name>
    <dbReference type="NCBI Taxonomy" id="1121955"/>
    <lineage>
        <taxon>Bacteria</taxon>
        <taxon>Pseudomonadati</taxon>
        <taxon>Bacteroidota</taxon>
        <taxon>Cytophagia</taxon>
        <taxon>Cytophagales</taxon>
        <taxon>Hymenobacteraceae</taxon>
        <taxon>Hymenobacter</taxon>
    </lineage>
</organism>
<keyword evidence="3" id="KW-1185">Reference proteome</keyword>
<gene>
    <name evidence="2" type="ORF">SAMN02745146_2767</name>
</gene>
<evidence type="ECO:0000313" key="3">
    <source>
        <dbReference type="Proteomes" id="UP000184418"/>
    </source>
</evidence>
<dbReference type="Gene3D" id="1.20.141.10">
    <property type="entry name" value="Chitosanase, subunit A, domain 1"/>
    <property type="match status" value="1"/>
</dbReference>
<feature type="domain" description="TtsA-like Glycoside hydrolase family 108" evidence="1">
    <location>
        <begin position="10"/>
        <end position="116"/>
    </location>
</feature>